<organism evidence="1">
    <name type="scientific">Burkholderia cenocepacia</name>
    <dbReference type="NCBI Taxonomy" id="95486"/>
    <lineage>
        <taxon>Bacteria</taxon>
        <taxon>Pseudomonadati</taxon>
        <taxon>Pseudomonadota</taxon>
        <taxon>Betaproteobacteria</taxon>
        <taxon>Burkholderiales</taxon>
        <taxon>Burkholderiaceae</taxon>
        <taxon>Burkholderia</taxon>
        <taxon>Burkholderia cepacia complex</taxon>
    </lineage>
</organism>
<protein>
    <submittedName>
        <fullName evidence="1">Uncharacterized protein</fullName>
    </submittedName>
</protein>
<name>A0A071MHE0_9BURK</name>
<reference evidence="1" key="1">
    <citation type="submission" date="2014-04" db="EMBL/GenBank/DDBJ databases">
        <title>In planta biocontrol of soil-borne Fusarium wilt of banana through a plant endophytic bacterium, Burkholderia cenocepacia 869T2.</title>
        <authorList>
            <person name="Ho Y.-N."/>
            <person name="Chiang H.-M."/>
            <person name="Chao C.-P."/>
            <person name="Su C.-C."/>
            <person name="Hsu H.-F."/>
            <person name="Guo C.-T."/>
            <person name="Hsieh J.-L."/>
            <person name="Huang C.-C."/>
        </authorList>
    </citation>
    <scope>NUCLEOTIDE SEQUENCE [LARGE SCALE GENOMIC DNA]</scope>
    <source>
        <strain evidence="1">869T2</strain>
    </source>
</reference>
<sequence length="79" mass="9134">MAPPCASRDGWRTRVGRRDFSAFYGHNLPAPPARLGSDERIQVCQYYGRRRSRSSLRGERYVDDCEMKIEETIVPDTAR</sequence>
<proteinExistence type="predicted"/>
<dbReference type="EMBL" id="JJOA01000007">
    <property type="protein sequence ID" value="KEA60110.1"/>
    <property type="molecule type" value="Genomic_DNA"/>
</dbReference>
<accession>A0A071MHE0</accession>
<dbReference type="AlphaFoldDB" id="A0A071MHE0"/>
<gene>
    <name evidence="1" type="ORF">DT99_08475</name>
</gene>
<evidence type="ECO:0000313" key="1">
    <source>
        <dbReference type="EMBL" id="KEA60110.1"/>
    </source>
</evidence>
<comment type="caution">
    <text evidence="1">The sequence shown here is derived from an EMBL/GenBank/DDBJ whole genome shotgun (WGS) entry which is preliminary data.</text>
</comment>